<organism evidence="1 2">
    <name type="scientific">Araneus ventricosus</name>
    <name type="common">Orbweaver spider</name>
    <name type="synonym">Epeira ventricosa</name>
    <dbReference type="NCBI Taxonomy" id="182803"/>
    <lineage>
        <taxon>Eukaryota</taxon>
        <taxon>Metazoa</taxon>
        <taxon>Ecdysozoa</taxon>
        <taxon>Arthropoda</taxon>
        <taxon>Chelicerata</taxon>
        <taxon>Arachnida</taxon>
        <taxon>Araneae</taxon>
        <taxon>Araneomorphae</taxon>
        <taxon>Entelegynae</taxon>
        <taxon>Araneoidea</taxon>
        <taxon>Araneidae</taxon>
        <taxon>Araneus</taxon>
    </lineage>
</organism>
<keyword evidence="2" id="KW-1185">Reference proteome</keyword>
<evidence type="ECO:0000313" key="1">
    <source>
        <dbReference type="EMBL" id="GBM81486.1"/>
    </source>
</evidence>
<proteinExistence type="predicted"/>
<dbReference type="EMBL" id="BGPR01002951">
    <property type="protein sequence ID" value="GBM81486.1"/>
    <property type="molecule type" value="Genomic_DNA"/>
</dbReference>
<gene>
    <name evidence="1" type="ORF">AVEN_154534_1</name>
</gene>
<protein>
    <submittedName>
        <fullName evidence="1">Uncharacterized protein</fullName>
    </submittedName>
</protein>
<name>A0A4Y2IX88_ARAVE</name>
<dbReference type="Proteomes" id="UP000499080">
    <property type="component" value="Unassembled WGS sequence"/>
</dbReference>
<dbReference type="AlphaFoldDB" id="A0A4Y2IX88"/>
<comment type="caution">
    <text evidence="1">The sequence shown here is derived from an EMBL/GenBank/DDBJ whole genome shotgun (WGS) entry which is preliminary data.</text>
</comment>
<accession>A0A4Y2IX88</accession>
<reference evidence="1 2" key="1">
    <citation type="journal article" date="2019" name="Sci. Rep.">
        <title>Orb-weaving spider Araneus ventricosus genome elucidates the spidroin gene catalogue.</title>
        <authorList>
            <person name="Kono N."/>
            <person name="Nakamura H."/>
            <person name="Ohtoshi R."/>
            <person name="Moran D.A.P."/>
            <person name="Shinohara A."/>
            <person name="Yoshida Y."/>
            <person name="Fujiwara M."/>
            <person name="Mori M."/>
            <person name="Tomita M."/>
            <person name="Arakawa K."/>
        </authorList>
    </citation>
    <scope>NUCLEOTIDE SEQUENCE [LARGE SCALE GENOMIC DNA]</scope>
</reference>
<evidence type="ECO:0000313" key="2">
    <source>
        <dbReference type="Proteomes" id="UP000499080"/>
    </source>
</evidence>
<sequence length="109" mass="12235">MNCFSMNTTYTVPTTSAKSHATPPNIAWDLLLPGEVEQLDVALTQQIVGSSLKKYSTMLPLQLSIIAKLLPLQRFVHELILYHVPYMFDGIRGKCPGCFSNQLRTILVR</sequence>